<reference evidence="1" key="1">
    <citation type="submission" date="2015-10" db="EMBL/GenBank/DDBJ databases">
        <authorList>
            <person name="Martinez-Garcia P.J."/>
            <person name="Crepeau M.W."/>
            <person name="Puiu D."/>
            <person name="Gonzalez-Ibeas D."/>
            <person name="Whalen J."/>
            <person name="Stevens K."/>
            <person name="Paul R."/>
            <person name="Butterfield T."/>
            <person name="Britton M."/>
            <person name="Reagan R."/>
            <person name="Chakraborty S."/>
            <person name="Walawage S.L."/>
            <person name="Vasquez-Gross H.A."/>
            <person name="Cardeno C."/>
            <person name="Famula R."/>
            <person name="Pratt K."/>
            <person name="Kuruganti S."/>
            <person name="Aradhya M.K."/>
            <person name="Leslie C.A."/>
            <person name="Dandekar A.M."/>
            <person name="Salzberg S.L."/>
            <person name="Wegrzyn J.L."/>
            <person name="Langley C.H."/>
            <person name="Neale D.B."/>
        </authorList>
    </citation>
    <scope>NUCLEOTIDE SEQUENCE</scope>
    <source>
        <tissue evidence="1">Leaves</tissue>
    </source>
</reference>
<comment type="caution">
    <text evidence="1">The sequence shown here is derived from an EMBL/GenBank/DDBJ whole genome shotgun (WGS) entry which is preliminary data.</text>
</comment>
<evidence type="ECO:0000313" key="2">
    <source>
        <dbReference type="Proteomes" id="UP000619265"/>
    </source>
</evidence>
<sequence length="106" mass="11596">MHNSKSVSTPISTLAKLTAVEGSSFEDPQLYRSIVGSLQYLAFTHPDFSFSFNKVGCPDDRKSTGGFCMYFGSHLESWGSKKQPTVARSSTEAEYKAVANTSCELL</sequence>
<reference evidence="1" key="2">
    <citation type="submission" date="2020-03" db="EMBL/GenBank/DDBJ databases">
        <title>Walnut 2.0.</title>
        <authorList>
            <person name="Marrano A."/>
            <person name="Britton M."/>
            <person name="Zimin A.V."/>
            <person name="Zaini P.A."/>
            <person name="Workman R."/>
            <person name="Puiu D."/>
            <person name="Bianco L."/>
            <person name="Allen B.J."/>
            <person name="Troggio M."/>
            <person name="Leslie C.A."/>
            <person name="Timp W."/>
            <person name="Dendekar A."/>
            <person name="Salzberg S.L."/>
            <person name="Neale D.B."/>
        </authorList>
    </citation>
    <scope>NUCLEOTIDE SEQUENCE</scope>
    <source>
        <tissue evidence="1">Leaves</tissue>
    </source>
</reference>
<gene>
    <name evidence="1" type="ORF">F2P56_002574</name>
</gene>
<proteinExistence type="predicted"/>
<evidence type="ECO:0000313" key="1">
    <source>
        <dbReference type="EMBL" id="KAF5481966.1"/>
    </source>
</evidence>
<dbReference type="PANTHER" id="PTHR11439:SF455">
    <property type="entry name" value="RLK (RECEPTOR-LIKE PROTEIN KINASE) 8, PUTATIVE-RELATED"/>
    <property type="match status" value="1"/>
</dbReference>
<dbReference type="CDD" id="cd09272">
    <property type="entry name" value="RNase_HI_RT_Ty1"/>
    <property type="match status" value="1"/>
</dbReference>
<dbReference type="AlphaFoldDB" id="A0A833YCU1"/>
<accession>A0A833YCU1</accession>
<name>A0A833YCU1_JUGRE</name>
<dbReference type="Gramene" id="Jr01_27820_p1">
    <property type="protein sequence ID" value="cds.Jr01_27820_p1"/>
    <property type="gene ID" value="Jr01_27820"/>
</dbReference>
<dbReference type="Proteomes" id="UP000619265">
    <property type="component" value="Unassembled WGS sequence"/>
</dbReference>
<dbReference type="PANTHER" id="PTHR11439">
    <property type="entry name" value="GAG-POL-RELATED RETROTRANSPOSON"/>
    <property type="match status" value="1"/>
</dbReference>
<evidence type="ECO:0008006" key="3">
    <source>
        <dbReference type="Google" id="ProtNLM"/>
    </source>
</evidence>
<organism evidence="1 2">
    <name type="scientific">Juglans regia</name>
    <name type="common">English walnut</name>
    <dbReference type="NCBI Taxonomy" id="51240"/>
    <lineage>
        <taxon>Eukaryota</taxon>
        <taxon>Viridiplantae</taxon>
        <taxon>Streptophyta</taxon>
        <taxon>Embryophyta</taxon>
        <taxon>Tracheophyta</taxon>
        <taxon>Spermatophyta</taxon>
        <taxon>Magnoliopsida</taxon>
        <taxon>eudicotyledons</taxon>
        <taxon>Gunneridae</taxon>
        <taxon>Pentapetalae</taxon>
        <taxon>rosids</taxon>
        <taxon>fabids</taxon>
        <taxon>Fagales</taxon>
        <taxon>Juglandaceae</taxon>
        <taxon>Juglans</taxon>
    </lineage>
</organism>
<dbReference type="EMBL" id="LIHL02000001">
    <property type="protein sequence ID" value="KAF5481966.1"/>
    <property type="molecule type" value="Genomic_DNA"/>
</dbReference>
<protein>
    <recommendedName>
        <fullName evidence="3">Mitochondrial protein</fullName>
    </recommendedName>
</protein>